<dbReference type="GO" id="GO:0045292">
    <property type="term" value="P:mRNA cis splicing, via spliceosome"/>
    <property type="evidence" value="ECO:0007669"/>
    <property type="project" value="TreeGrafter"/>
</dbReference>
<evidence type="ECO:0008006" key="10">
    <source>
        <dbReference type="Google" id="ProtNLM"/>
    </source>
</evidence>
<evidence type="ECO:0000256" key="2">
    <source>
        <dbReference type="ARBA" id="ARBA00006076"/>
    </source>
</evidence>
<evidence type="ECO:0000313" key="8">
    <source>
        <dbReference type="EnsemblPlants" id="QL09p049197:mrna"/>
    </source>
</evidence>
<feature type="region of interest" description="Disordered" evidence="4">
    <location>
        <begin position="729"/>
        <end position="805"/>
    </location>
</feature>
<reference evidence="8" key="2">
    <citation type="submission" date="2021-01" db="UniProtKB">
        <authorList>
            <consortium name="EnsemblPlants"/>
        </authorList>
    </citation>
    <scope>IDENTIFICATION</scope>
</reference>
<dbReference type="Pfam" id="PF03343">
    <property type="entry name" value="SART-1"/>
    <property type="match status" value="1"/>
</dbReference>
<reference evidence="8 9" key="1">
    <citation type="journal article" date="2016" name="G3 (Bethesda)">
        <title>First Draft Assembly and Annotation of the Genome of a California Endemic Oak Quercus lobata Nee (Fagaceae).</title>
        <authorList>
            <person name="Sork V.L."/>
            <person name="Fitz-Gibbon S.T."/>
            <person name="Puiu D."/>
            <person name="Crepeau M."/>
            <person name="Gugger P.F."/>
            <person name="Sherman R."/>
            <person name="Stevens K."/>
            <person name="Langley C.H."/>
            <person name="Pellegrini M."/>
            <person name="Salzberg S.L."/>
        </authorList>
    </citation>
    <scope>NUCLEOTIDE SEQUENCE [LARGE SCALE GENOMIC DNA]</scope>
    <source>
        <strain evidence="8 9">cv. SW786</strain>
    </source>
</reference>
<protein>
    <recommendedName>
        <fullName evidence="10">F-box domain-containing protein</fullName>
    </recommendedName>
</protein>
<dbReference type="InParanoid" id="A0A7N2MNS9"/>
<proteinExistence type="inferred from homology"/>
<dbReference type="SUPFAM" id="SSF81383">
    <property type="entry name" value="F-box domain"/>
    <property type="match status" value="1"/>
</dbReference>
<dbReference type="SMART" id="SM00612">
    <property type="entry name" value="Kelch"/>
    <property type="match status" value="2"/>
</dbReference>
<dbReference type="InterPro" id="IPR001810">
    <property type="entry name" value="F-box_dom"/>
</dbReference>
<dbReference type="InterPro" id="IPR057499">
    <property type="entry name" value="Kelch_FKB95"/>
</dbReference>
<dbReference type="GO" id="GO:0000481">
    <property type="term" value="P:maturation of 5S rRNA"/>
    <property type="evidence" value="ECO:0007669"/>
    <property type="project" value="TreeGrafter"/>
</dbReference>
<comment type="similarity">
    <text evidence="2">Belongs to the SNU66/SART1 family.</text>
</comment>
<evidence type="ECO:0000259" key="6">
    <source>
        <dbReference type="Pfam" id="PF00646"/>
    </source>
</evidence>
<keyword evidence="3" id="KW-0539">Nucleus</keyword>
<dbReference type="CDD" id="cd22152">
    <property type="entry name" value="F-box_AtAFR-like"/>
    <property type="match status" value="1"/>
</dbReference>
<feature type="transmembrane region" description="Helical" evidence="5">
    <location>
        <begin position="363"/>
        <end position="384"/>
    </location>
</feature>
<accession>A0A7N2MNS9</accession>
<dbReference type="SUPFAM" id="SSF117281">
    <property type="entry name" value="Kelch motif"/>
    <property type="match status" value="1"/>
</dbReference>
<dbReference type="AlphaFoldDB" id="A0A7N2MNS9"/>
<dbReference type="PANTHER" id="PTHR14152:SF5">
    <property type="entry name" value="U4_U6.U5 TRI-SNRNP-ASSOCIATED PROTEIN 1"/>
    <property type="match status" value="1"/>
</dbReference>
<evidence type="ECO:0000256" key="1">
    <source>
        <dbReference type="ARBA" id="ARBA00004123"/>
    </source>
</evidence>
<feature type="domain" description="F-box" evidence="6">
    <location>
        <begin position="18"/>
        <end position="58"/>
    </location>
</feature>
<feature type="compositionally biased region" description="Basic and acidic residues" evidence="4">
    <location>
        <begin position="774"/>
        <end position="799"/>
    </location>
</feature>
<dbReference type="InterPro" id="IPR015915">
    <property type="entry name" value="Kelch-typ_b-propeller"/>
</dbReference>
<keyword evidence="5" id="KW-1133">Transmembrane helix</keyword>
<dbReference type="Pfam" id="PF25210">
    <property type="entry name" value="Kelch_FKB95"/>
    <property type="match status" value="1"/>
</dbReference>
<comment type="subcellular location">
    <subcellularLocation>
        <location evidence="1">Nucleus</location>
    </subcellularLocation>
</comment>
<dbReference type="EMBL" id="LRBV02000009">
    <property type="status" value="NOT_ANNOTATED_CDS"/>
    <property type="molecule type" value="Genomic_DNA"/>
</dbReference>
<feature type="domain" description="FKB95-like N-terminal Kelch" evidence="7">
    <location>
        <begin position="90"/>
        <end position="338"/>
    </location>
</feature>
<keyword evidence="9" id="KW-1185">Reference proteome</keyword>
<dbReference type="Proteomes" id="UP000594261">
    <property type="component" value="Chromosome 9"/>
</dbReference>
<dbReference type="InterPro" id="IPR005011">
    <property type="entry name" value="SNU66/SART1"/>
</dbReference>
<dbReference type="Pfam" id="PF00646">
    <property type="entry name" value="F-box"/>
    <property type="match status" value="1"/>
</dbReference>
<dbReference type="PANTHER" id="PTHR14152">
    <property type="entry name" value="SQUAMOUS CELL CARCINOMA ANTIGEN RECOGNISED BY CYTOTOXIC T LYMPHOCYTES"/>
    <property type="match status" value="1"/>
</dbReference>
<dbReference type="Gramene" id="QL09p049197:mrna">
    <property type="protein sequence ID" value="QL09p049197:mrna"/>
    <property type="gene ID" value="QL09p049197"/>
</dbReference>
<dbReference type="Gene3D" id="2.120.10.80">
    <property type="entry name" value="Kelch-type beta propeller"/>
    <property type="match status" value="1"/>
</dbReference>
<dbReference type="InterPro" id="IPR036047">
    <property type="entry name" value="F-box-like_dom_sf"/>
</dbReference>
<sequence length="943" mass="105817">MSTATESQPQPQPQQPLIPSLPDDLGLNILARIPRCHHPTLSLVSKPIHSLLSSPLFFTTRSLLHSSQPLLYLSLRSSLSSSLLWFCLGSNSNSSHSLFPIPPIPSTSTVGSSIASLGPSIYVIGGSTNDVPTSHVWILDCRFNTWRPGPNMRVAREFSAAGVVEENIYVMGGCVTDSWAKSAHWAERFDPKVQKWERVESPVLIRDKWMHASAVMDGKVYAMADRGGIVYDARESAWGRVEGELDFGWRGRACVVGGVLYCYDYLGKIRAFHAREGAWREVKGLEGGLPRFLCGATMANLGGKLVVLWEEKGKREMEIWCAEIGVEMRESGELWGQIGMRNLSDPICQNYSYLNPRNHLDHIFLLSWFSVATLYLALFFAFYIGGELRKSILCNVNMLTFLLRKREERLNKNSEGVSEVLSWVSWSRKLEEKSNAEKEKALQLSKIFEEQDNVGQGDSEDEEPSQGTALLLRSHEISCVRVRAVVNYSFDNLAGVKVLHGIDKVVEGGAVVLTLKDQNILADGDINEEIDMLENVELGEQKQFNDDPGAEKKILPQYDDPTADEGLALDERGCFSGEAEKKLQELRKRLEGTSTNNHFEDLNAIGKITSDYHTQEQMLQFKKPKKKKSLRKKEKLDLDALEAEALSSGLGVGDLGSRNDARRQAIREEQERAEAELRNNAYRKIENPVFADDNDDLYKSLERTRKLALKKQEEAASGPQAVALLATTAHSSQTTEDQNPTTGESQEKGLSLQRWRKARKPENEDVFMQEDEEPKASGEEIKDETGGWTEVKDVSKDEHPADEDKEEIVPDETIHEVAVGKGLSGALKLLKERGTLKESIEWGGRNMDKKKSQLVGIVGDEESKEPRSSSLIDYRKEIRIGRTDEFERIGSITTRHIETEKANAVLRRPYPRTVGSKGQDMAMSMVHYHKRLERASERRSTLT</sequence>
<evidence type="ECO:0000256" key="5">
    <source>
        <dbReference type="SAM" id="Phobius"/>
    </source>
</evidence>
<dbReference type="EnsemblPlants" id="QL09p049197:mrna">
    <property type="protein sequence ID" value="QL09p049197:mrna"/>
    <property type="gene ID" value="QL09p049197"/>
</dbReference>
<organism evidence="8 9">
    <name type="scientific">Quercus lobata</name>
    <name type="common">Valley oak</name>
    <dbReference type="NCBI Taxonomy" id="97700"/>
    <lineage>
        <taxon>Eukaryota</taxon>
        <taxon>Viridiplantae</taxon>
        <taxon>Streptophyta</taxon>
        <taxon>Embryophyta</taxon>
        <taxon>Tracheophyta</taxon>
        <taxon>Spermatophyta</taxon>
        <taxon>Magnoliopsida</taxon>
        <taxon>eudicotyledons</taxon>
        <taxon>Gunneridae</taxon>
        <taxon>Pentapetalae</taxon>
        <taxon>rosids</taxon>
        <taxon>fabids</taxon>
        <taxon>Fagales</taxon>
        <taxon>Fagaceae</taxon>
        <taxon>Quercus</taxon>
    </lineage>
</organism>
<evidence type="ECO:0000256" key="3">
    <source>
        <dbReference type="ARBA" id="ARBA00023242"/>
    </source>
</evidence>
<evidence type="ECO:0000313" key="9">
    <source>
        <dbReference type="Proteomes" id="UP000594261"/>
    </source>
</evidence>
<keyword evidence="5" id="KW-0812">Transmembrane</keyword>
<dbReference type="InterPro" id="IPR006652">
    <property type="entry name" value="Kelch_1"/>
</dbReference>
<evidence type="ECO:0000256" key="4">
    <source>
        <dbReference type="SAM" id="MobiDB-lite"/>
    </source>
</evidence>
<dbReference type="GO" id="GO:0046540">
    <property type="term" value="C:U4/U6 x U5 tri-snRNP complex"/>
    <property type="evidence" value="ECO:0007669"/>
    <property type="project" value="TreeGrafter"/>
</dbReference>
<feature type="compositionally biased region" description="Acidic residues" evidence="4">
    <location>
        <begin position="764"/>
        <end position="773"/>
    </location>
</feature>
<keyword evidence="5" id="KW-0472">Membrane</keyword>
<name>A0A7N2MNS9_QUELO</name>
<evidence type="ECO:0000259" key="7">
    <source>
        <dbReference type="Pfam" id="PF25210"/>
    </source>
</evidence>
<feature type="compositionally biased region" description="Polar residues" evidence="4">
    <location>
        <begin position="729"/>
        <end position="744"/>
    </location>
</feature>